<protein>
    <recommendedName>
        <fullName evidence="4">FUSC family protein</fullName>
    </recommendedName>
</protein>
<dbReference type="EMBL" id="DXEX01000105">
    <property type="protein sequence ID" value="HIX58974.1"/>
    <property type="molecule type" value="Genomic_DNA"/>
</dbReference>
<keyword evidence="1" id="KW-0472">Membrane</keyword>
<keyword evidence="1" id="KW-1133">Transmembrane helix</keyword>
<keyword evidence="1" id="KW-0812">Transmembrane</keyword>
<gene>
    <name evidence="2" type="ORF">IAA45_04570</name>
</gene>
<proteinExistence type="predicted"/>
<dbReference type="AlphaFoldDB" id="A0A9D2B3F1"/>
<evidence type="ECO:0000256" key="1">
    <source>
        <dbReference type="SAM" id="Phobius"/>
    </source>
</evidence>
<dbReference type="Proteomes" id="UP000886817">
    <property type="component" value="Unassembled WGS sequence"/>
</dbReference>
<reference evidence="2" key="2">
    <citation type="submission" date="2021-04" db="EMBL/GenBank/DDBJ databases">
        <authorList>
            <person name="Gilroy R."/>
        </authorList>
    </citation>
    <scope>NUCLEOTIDE SEQUENCE</scope>
    <source>
        <strain evidence="2">ChiSjej1B19-8411</strain>
    </source>
</reference>
<sequence length="171" mass="18414">MYEKNKAIELADMRIAAASLCCIALFVLIPQLNNVAVNAAALATIIFCCGENSKSSLQMALTRMKAILVGFLVGSLVVLINQWIPAKGLFVFLAALGLLGVLAIGWAVKLPYIQTKIGCVIYVLVILVMQGSFRITYGIMFVAGSLIGACIAVTVAWLFDICRKGRKDNKI</sequence>
<accession>A0A9D2B3F1</accession>
<feature type="transmembrane region" description="Helical" evidence="1">
    <location>
        <begin position="12"/>
        <end position="29"/>
    </location>
</feature>
<name>A0A9D2B3F1_9FIRM</name>
<evidence type="ECO:0008006" key="4">
    <source>
        <dbReference type="Google" id="ProtNLM"/>
    </source>
</evidence>
<feature type="transmembrane region" description="Helical" evidence="1">
    <location>
        <begin position="139"/>
        <end position="159"/>
    </location>
</feature>
<reference evidence="2" key="1">
    <citation type="journal article" date="2021" name="PeerJ">
        <title>Extensive microbial diversity within the chicken gut microbiome revealed by metagenomics and culture.</title>
        <authorList>
            <person name="Gilroy R."/>
            <person name="Ravi A."/>
            <person name="Getino M."/>
            <person name="Pursley I."/>
            <person name="Horton D.L."/>
            <person name="Alikhan N.F."/>
            <person name="Baker D."/>
            <person name="Gharbi K."/>
            <person name="Hall N."/>
            <person name="Watson M."/>
            <person name="Adriaenssens E.M."/>
            <person name="Foster-Nyarko E."/>
            <person name="Jarju S."/>
            <person name="Secka A."/>
            <person name="Antonio M."/>
            <person name="Oren A."/>
            <person name="Chaudhuri R.R."/>
            <person name="La Ragione R."/>
            <person name="Hildebrand F."/>
            <person name="Pallen M.J."/>
        </authorList>
    </citation>
    <scope>NUCLEOTIDE SEQUENCE</scope>
    <source>
        <strain evidence="2">ChiSjej1B19-8411</strain>
    </source>
</reference>
<evidence type="ECO:0000313" key="2">
    <source>
        <dbReference type="EMBL" id="HIX58974.1"/>
    </source>
</evidence>
<feature type="transmembrane region" description="Helical" evidence="1">
    <location>
        <begin position="65"/>
        <end position="84"/>
    </location>
</feature>
<feature type="transmembrane region" description="Helical" evidence="1">
    <location>
        <begin position="90"/>
        <end position="108"/>
    </location>
</feature>
<comment type="caution">
    <text evidence="2">The sequence shown here is derived from an EMBL/GenBank/DDBJ whole genome shotgun (WGS) entry which is preliminary data.</text>
</comment>
<evidence type="ECO:0000313" key="3">
    <source>
        <dbReference type="Proteomes" id="UP000886817"/>
    </source>
</evidence>
<organism evidence="2 3">
    <name type="scientific">Candidatus Blautia gallistercoris</name>
    <dbReference type="NCBI Taxonomy" id="2838490"/>
    <lineage>
        <taxon>Bacteria</taxon>
        <taxon>Bacillati</taxon>
        <taxon>Bacillota</taxon>
        <taxon>Clostridia</taxon>
        <taxon>Lachnospirales</taxon>
        <taxon>Lachnospiraceae</taxon>
        <taxon>Blautia</taxon>
    </lineage>
</organism>
<feature type="transmembrane region" description="Helical" evidence="1">
    <location>
        <begin position="115"/>
        <end position="133"/>
    </location>
</feature>